<organism evidence="6 7">
    <name type="scientific">Cocos nucifera</name>
    <name type="common">Coconut palm</name>
    <dbReference type="NCBI Taxonomy" id="13894"/>
    <lineage>
        <taxon>Eukaryota</taxon>
        <taxon>Viridiplantae</taxon>
        <taxon>Streptophyta</taxon>
        <taxon>Embryophyta</taxon>
        <taxon>Tracheophyta</taxon>
        <taxon>Spermatophyta</taxon>
        <taxon>Magnoliopsida</taxon>
        <taxon>Liliopsida</taxon>
        <taxon>Arecaceae</taxon>
        <taxon>Arecoideae</taxon>
        <taxon>Cocoseae</taxon>
        <taxon>Attaleinae</taxon>
        <taxon>Cocos</taxon>
    </lineage>
</organism>
<keyword evidence="3" id="KW-0636">Prenylation</keyword>
<dbReference type="InterPro" id="IPR006121">
    <property type="entry name" value="HMA_dom"/>
</dbReference>
<dbReference type="Gene3D" id="3.30.70.100">
    <property type="match status" value="1"/>
</dbReference>
<accession>A0A8K0N0B9</accession>
<keyword evidence="7" id="KW-1185">Reference proteome</keyword>
<gene>
    <name evidence="6" type="ORF">COCNU_04G007730</name>
</gene>
<evidence type="ECO:0000256" key="5">
    <source>
        <dbReference type="SAM" id="MobiDB-lite"/>
    </source>
</evidence>
<feature type="region of interest" description="Disordered" evidence="5">
    <location>
        <begin position="115"/>
        <end position="148"/>
    </location>
</feature>
<comment type="caution">
    <text evidence="6">The sequence shown here is derived from an EMBL/GenBank/DDBJ whole genome shotgun (WGS) entry which is preliminary data.</text>
</comment>
<evidence type="ECO:0000256" key="3">
    <source>
        <dbReference type="ARBA" id="ARBA00023289"/>
    </source>
</evidence>
<keyword evidence="1" id="KW-0488">Methylation</keyword>
<dbReference type="GO" id="GO:0046872">
    <property type="term" value="F:metal ion binding"/>
    <property type="evidence" value="ECO:0007669"/>
    <property type="project" value="UniProtKB-KW"/>
</dbReference>
<dbReference type="Proteomes" id="UP000797356">
    <property type="component" value="Chromosome 4"/>
</dbReference>
<dbReference type="PANTHER" id="PTHR45868:SF74">
    <property type="entry name" value="HEAVY METAL-ASSOCIATED ISOPRENYLATED PLANT PROTEIN 33"/>
    <property type="match status" value="1"/>
</dbReference>
<evidence type="ECO:0000256" key="2">
    <source>
        <dbReference type="ARBA" id="ARBA00022723"/>
    </source>
</evidence>
<keyword evidence="3" id="KW-0449">Lipoprotein</keyword>
<dbReference type="AlphaFoldDB" id="A0A8K0N0B9"/>
<protein>
    <recommendedName>
        <fullName evidence="8">HMA domain-containing protein</fullName>
    </recommendedName>
</protein>
<dbReference type="OrthoDB" id="689350at2759"/>
<comment type="similarity">
    <text evidence="4">Belongs to the HIPP family.</text>
</comment>
<evidence type="ECO:0000256" key="4">
    <source>
        <dbReference type="ARBA" id="ARBA00024045"/>
    </source>
</evidence>
<evidence type="ECO:0000313" key="7">
    <source>
        <dbReference type="Proteomes" id="UP000797356"/>
    </source>
</evidence>
<sequence>MERVDSPSLILNNKMRKRERALKSEIEFSGYWTLRERKEKIADFGCPIDLRRAALILNTFLDLVVLFGEYNESDGCSPRVDEVDIDAEEGKVTVSGNVDPAILIQKLEKAGKRAELLSSEGGNEEEADDADQNEDGGGEDGGVNMPHIPMTYVGPPGYLQEGVPKPEMVAPPLVDPYQGRPAPRYVDPYTTIFSDDNPNACSIM</sequence>
<evidence type="ECO:0008006" key="8">
    <source>
        <dbReference type="Google" id="ProtNLM"/>
    </source>
</evidence>
<feature type="compositionally biased region" description="Acidic residues" evidence="5">
    <location>
        <begin position="122"/>
        <end position="138"/>
    </location>
</feature>
<evidence type="ECO:0000313" key="6">
    <source>
        <dbReference type="EMBL" id="KAG1338467.1"/>
    </source>
</evidence>
<dbReference type="InterPro" id="IPR036163">
    <property type="entry name" value="HMA_dom_sf"/>
</dbReference>
<dbReference type="EMBL" id="CM017875">
    <property type="protein sequence ID" value="KAG1338467.1"/>
    <property type="molecule type" value="Genomic_DNA"/>
</dbReference>
<reference evidence="6" key="1">
    <citation type="journal article" date="2017" name="Gigascience">
        <title>The genome draft of coconut (Cocos nucifera).</title>
        <authorList>
            <person name="Xiao Y."/>
            <person name="Xu P."/>
            <person name="Fan H."/>
            <person name="Baudouin L."/>
            <person name="Xia W."/>
            <person name="Bocs S."/>
            <person name="Xu J."/>
            <person name="Li Q."/>
            <person name="Guo A."/>
            <person name="Zhou L."/>
            <person name="Li J."/>
            <person name="Wu Y."/>
            <person name="Ma Z."/>
            <person name="Armero A."/>
            <person name="Issali A.E."/>
            <person name="Liu N."/>
            <person name="Peng M."/>
            <person name="Yang Y."/>
        </authorList>
    </citation>
    <scope>NUCLEOTIDE SEQUENCE</scope>
    <source>
        <tissue evidence="6">Spear leaf of Hainan Tall coconut</tissue>
    </source>
</reference>
<evidence type="ECO:0000256" key="1">
    <source>
        <dbReference type="ARBA" id="ARBA00022481"/>
    </source>
</evidence>
<keyword evidence="2" id="KW-0479">Metal-binding</keyword>
<proteinExistence type="inferred from homology"/>
<name>A0A8K0N0B9_COCNU</name>
<dbReference type="CDD" id="cd00371">
    <property type="entry name" value="HMA"/>
    <property type="match status" value="1"/>
</dbReference>
<dbReference type="SUPFAM" id="SSF55008">
    <property type="entry name" value="HMA, heavy metal-associated domain"/>
    <property type="match status" value="1"/>
</dbReference>
<dbReference type="PANTHER" id="PTHR45868">
    <property type="entry name" value="HEAVY METAL-ASSOCIATED ISOPRENYLATED PLANT PROTEIN 33-RELATED"/>
    <property type="match status" value="1"/>
</dbReference>
<reference evidence="6" key="2">
    <citation type="submission" date="2019-07" db="EMBL/GenBank/DDBJ databases">
        <authorList>
            <person name="Yang Y."/>
            <person name="Bocs S."/>
            <person name="Baudouin L."/>
        </authorList>
    </citation>
    <scope>NUCLEOTIDE SEQUENCE</scope>
    <source>
        <tissue evidence="6">Spear leaf of Hainan Tall coconut</tissue>
    </source>
</reference>